<reference evidence="1 2" key="1">
    <citation type="submission" date="2020-03" db="EMBL/GenBank/DDBJ databases">
        <title>Genomic Encyclopedia of Type Strains, Phase IV (KMG-IV): sequencing the most valuable type-strain genomes for metagenomic binning, comparative biology and taxonomic classification.</title>
        <authorList>
            <person name="Goeker M."/>
        </authorList>
    </citation>
    <scope>NUCLEOTIDE SEQUENCE [LARGE SCALE GENOMIC DNA]</scope>
    <source>
        <strain evidence="1 2">DSM 105096</strain>
    </source>
</reference>
<evidence type="ECO:0000313" key="2">
    <source>
        <dbReference type="Proteomes" id="UP000770785"/>
    </source>
</evidence>
<dbReference type="Gene3D" id="3.40.30.10">
    <property type="entry name" value="Glutaredoxin"/>
    <property type="match status" value="1"/>
</dbReference>
<name>A0ABX0XBX7_9BACT</name>
<protein>
    <recommendedName>
        <fullName evidence="3">Thioredoxin family protein</fullName>
    </recommendedName>
</protein>
<dbReference type="RefSeq" id="WP_168037487.1">
    <property type="nucleotide sequence ID" value="NZ_JAATJH010000003.1"/>
</dbReference>
<organism evidence="1 2">
    <name type="scientific">Neolewinella antarctica</name>
    <dbReference type="NCBI Taxonomy" id="442734"/>
    <lineage>
        <taxon>Bacteria</taxon>
        <taxon>Pseudomonadati</taxon>
        <taxon>Bacteroidota</taxon>
        <taxon>Saprospiria</taxon>
        <taxon>Saprospirales</taxon>
        <taxon>Lewinellaceae</taxon>
        <taxon>Neolewinella</taxon>
    </lineage>
</organism>
<keyword evidence="2" id="KW-1185">Reference proteome</keyword>
<comment type="caution">
    <text evidence="1">The sequence shown here is derived from an EMBL/GenBank/DDBJ whole genome shotgun (WGS) entry which is preliminary data.</text>
</comment>
<evidence type="ECO:0008006" key="3">
    <source>
        <dbReference type="Google" id="ProtNLM"/>
    </source>
</evidence>
<dbReference type="SUPFAM" id="SSF52833">
    <property type="entry name" value="Thioredoxin-like"/>
    <property type="match status" value="1"/>
</dbReference>
<dbReference type="EMBL" id="JAATJH010000003">
    <property type="protein sequence ID" value="NJC26722.1"/>
    <property type="molecule type" value="Genomic_DNA"/>
</dbReference>
<proteinExistence type="predicted"/>
<sequence>MTPLRTALLSARPYPTYRQFLTTLLKDKGRTTGDNQSELYLKIADLNEARMDRLDRKNRLTEEFRSGLTSLKKSYTLLVLTEGWCGDAAQIVPVLNWVAEASPRVQLVCALRDENIGLIDQYLTDGGRSIPKVLFLETATENVLAAWGPRPLIAQTISTQYRREPEPKEDYETHQLELHKWYARDKTISTQKELMEVFDWLESD</sequence>
<evidence type="ECO:0000313" key="1">
    <source>
        <dbReference type="EMBL" id="NJC26722.1"/>
    </source>
</evidence>
<dbReference type="InterPro" id="IPR036249">
    <property type="entry name" value="Thioredoxin-like_sf"/>
</dbReference>
<dbReference type="Proteomes" id="UP000770785">
    <property type="component" value="Unassembled WGS sequence"/>
</dbReference>
<gene>
    <name evidence="1" type="ORF">GGR27_002232</name>
</gene>
<accession>A0ABX0XBX7</accession>
<dbReference type="Pfam" id="PF14595">
    <property type="entry name" value="Thioredoxin_9"/>
    <property type="match status" value="1"/>
</dbReference>